<sequence length="376" mass="43154">MSENNSSSSINICKICNNGRAIYTCPRCSVCYCSVDCYKSTSHMDCSEEFYKECVELELKNPVNQNDKNKMEEILKRVYQSDGSYPDDRSEDNDDGSDVDSDDDDELPDLAERIKNIDLNNADELWAVLSESERQEFEAIIKNGEEDKILPLWEPWWTKVDEKKLVEVVDESNDTEKKLNNNLPVVMNIPVIESLEKASPLVAYNLLNVLSSYICTVLHYNGEHQNSPDDAVIMFLELNDNIKNNKVFDDSRTAVDCVVNKALELGLLPDDDIDEGKEAIESSLKQIISGPSEQQHNLYILTALSDLHDMFTKAKQKASKEQSNSVSQLPKKMQIKIDDKCVNFMSKKYQFYFKKLEYYLAWVNHYPNKMTKIIIE</sequence>
<name>A0A834XMH8_APHGI</name>
<feature type="compositionally biased region" description="Acidic residues" evidence="2">
    <location>
        <begin position="89"/>
        <end position="106"/>
    </location>
</feature>
<dbReference type="InterPro" id="IPR039646">
    <property type="entry name" value="ZNHIT2"/>
</dbReference>
<evidence type="ECO:0000313" key="4">
    <source>
        <dbReference type="EMBL" id="KAF7987451.1"/>
    </source>
</evidence>
<feature type="region of interest" description="Disordered" evidence="2">
    <location>
        <begin position="80"/>
        <end position="106"/>
    </location>
</feature>
<protein>
    <recommendedName>
        <fullName evidence="3">HIT-type domain-containing protein</fullName>
    </recommendedName>
</protein>
<dbReference type="PANTHER" id="PTHR15555:SF0">
    <property type="entry name" value="ZINC FINGER HIT DOMAIN-CONTAINING PROTEIN 2"/>
    <property type="match status" value="1"/>
</dbReference>
<evidence type="ECO:0000259" key="3">
    <source>
        <dbReference type="PROSITE" id="PS51083"/>
    </source>
</evidence>
<dbReference type="Pfam" id="PF04438">
    <property type="entry name" value="zf-HIT"/>
    <property type="match status" value="1"/>
</dbReference>
<dbReference type="EMBL" id="JACMRX010000006">
    <property type="protein sequence ID" value="KAF7987451.1"/>
    <property type="molecule type" value="Genomic_DNA"/>
</dbReference>
<comment type="caution">
    <text evidence="4">The sequence shown here is derived from an EMBL/GenBank/DDBJ whole genome shotgun (WGS) entry which is preliminary data.</text>
</comment>
<dbReference type="PANTHER" id="PTHR15555">
    <property type="entry name" value="ZINC FINGER HIT DOMAIN CONTAINING PROTEIN 2 PROTEIN FON -RELATED"/>
    <property type="match status" value="1"/>
</dbReference>
<dbReference type="OrthoDB" id="10005492at2759"/>
<dbReference type="AlphaFoldDB" id="A0A834XMH8"/>
<organism evidence="4 5">
    <name type="scientific">Aphidius gifuensis</name>
    <name type="common">Parasitoid wasp</name>
    <dbReference type="NCBI Taxonomy" id="684658"/>
    <lineage>
        <taxon>Eukaryota</taxon>
        <taxon>Metazoa</taxon>
        <taxon>Ecdysozoa</taxon>
        <taxon>Arthropoda</taxon>
        <taxon>Hexapoda</taxon>
        <taxon>Insecta</taxon>
        <taxon>Pterygota</taxon>
        <taxon>Neoptera</taxon>
        <taxon>Endopterygota</taxon>
        <taxon>Hymenoptera</taxon>
        <taxon>Apocrita</taxon>
        <taxon>Ichneumonoidea</taxon>
        <taxon>Braconidae</taxon>
        <taxon>Aphidiinae</taxon>
        <taxon>Aphidius</taxon>
    </lineage>
</organism>
<dbReference type="Gene3D" id="3.30.60.190">
    <property type="match status" value="1"/>
</dbReference>
<dbReference type="Proteomes" id="UP000639338">
    <property type="component" value="Unassembled WGS sequence"/>
</dbReference>
<evidence type="ECO:0000313" key="5">
    <source>
        <dbReference type="Proteomes" id="UP000639338"/>
    </source>
</evidence>
<dbReference type="PROSITE" id="PS51083">
    <property type="entry name" value="ZF_HIT"/>
    <property type="match status" value="1"/>
</dbReference>
<keyword evidence="1" id="KW-0479">Metal-binding</keyword>
<keyword evidence="1" id="KW-0863">Zinc-finger</keyword>
<proteinExistence type="predicted"/>
<dbReference type="GO" id="GO:0008270">
    <property type="term" value="F:zinc ion binding"/>
    <property type="evidence" value="ECO:0007669"/>
    <property type="project" value="UniProtKB-UniRule"/>
</dbReference>
<keyword evidence="1" id="KW-0862">Zinc</keyword>
<evidence type="ECO:0000256" key="2">
    <source>
        <dbReference type="SAM" id="MobiDB-lite"/>
    </source>
</evidence>
<reference evidence="4 5" key="1">
    <citation type="submission" date="2020-08" db="EMBL/GenBank/DDBJ databases">
        <title>Aphidius gifuensis genome sequencing and assembly.</title>
        <authorList>
            <person name="Du Z."/>
        </authorList>
    </citation>
    <scope>NUCLEOTIDE SEQUENCE [LARGE SCALE GENOMIC DNA]</scope>
    <source>
        <strain evidence="4">YNYX2018</strain>
        <tissue evidence="4">Adults</tissue>
    </source>
</reference>
<keyword evidence="5" id="KW-1185">Reference proteome</keyword>
<dbReference type="CDD" id="cd23024">
    <property type="entry name" value="zf-HIT_ZNHIT2-3"/>
    <property type="match status" value="1"/>
</dbReference>
<accession>A0A834XMH8</accession>
<dbReference type="SUPFAM" id="SSF144232">
    <property type="entry name" value="HIT/MYND zinc finger-like"/>
    <property type="match status" value="1"/>
</dbReference>
<dbReference type="InterPro" id="IPR007529">
    <property type="entry name" value="Znf_HIT"/>
</dbReference>
<gene>
    <name evidence="4" type="ORF">HCN44_003213</name>
</gene>
<feature type="domain" description="HIT-type" evidence="3">
    <location>
        <begin position="13"/>
        <end position="46"/>
    </location>
</feature>
<evidence type="ECO:0000256" key="1">
    <source>
        <dbReference type="PROSITE-ProRule" id="PRU00453"/>
    </source>
</evidence>